<dbReference type="InterPro" id="IPR016181">
    <property type="entry name" value="Acyl_CoA_acyltransferase"/>
</dbReference>
<evidence type="ECO:0008006" key="5">
    <source>
        <dbReference type="Google" id="ProtNLM"/>
    </source>
</evidence>
<dbReference type="Proteomes" id="UP000663853">
    <property type="component" value="Unassembled WGS sequence"/>
</dbReference>
<evidence type="ECO:0000256" key="1">
    <source>
        <dbReference type="SAM" id="MobiDB-lite"/>
    </source>
</evidence>
<dbReference type="AlphaFoldDB" id="A0A8H3DQH5"/>
<feature type="chain" id="PRO_5034808882" description="N-acetyltransferase domain-containing protein" evidence="2">
    <location>
        <begin position="22"/>
        <end position="239"/>
    </location>
</feature>
<feature type="compositionally biased region" description="Acidic residues" evidence="1">
    <location>
        <begin position="226"/>
        <end position="239"/>
    </location>
</feature>
<comment type="caution">
    <text evidence="3">The sequence shown here is derived from an EMBL/GenBank/DDBJ whole genome shotgun (WGS) entry which is preliminary data.</text>
</comment>
<evidence type="ECO:0000313" key="3">
    <source>
        <dbReference type="EMBL" id="CAE6536218.1"/>
    </source>
</evidence>
<organism evidence="3 4">
    <name type="scientific">Rhizoctonia solani</name>
    <dbReference type="NCBI Taxonomy" id="456999"/>
    <lineage>
        <taxon>Eukaryota</taxon>
        <taxon>Fungi</taxon>
        <taxon>Dikarya</taxon>
        <taxon>Basidiomycota</taxon>
        <taxon>Agaricomycotina</taxon>
        <taxon>Agaricomycetes</taxon>
        <taxon>Cantharellales</taxon>
        <taxon>Ceratobasidiaceae</taxon>
        <taxon>Rhizoctonia</taxon>
    </lineage>
</organism>
<feature type="signal peptide" evidence="2">
    <location>
        <begin position="1"/>
        <end position="21"/>
    </location>
</feature>
<protein>
    <recommendedName>
        <fullName evidence="5">N-acetyltransferase domain-containing protein</fullName>
    </recommendedName>
</protein>
<dbReference type="Gene3D" id="3.40.630.30">
    <property type="match status" value="1"/>
</dbReference>
<feature type="region of interest" description="Disordered" evidence="1">
    <location>
        <begin position="162"/>
        <end position="239"/>
    </location>
</feature>
<gene>
    <name evidence="3" type="ORF">RDB_LOCUS179751</name>
</gene>
<accession>A0A8H3DQH5</accession>
<evidence type="ECO:0000256" key="2">
    <source>
        <dbReference type="SAM" id="SignalP"/>
    </source>
</evidence>
<feature type="compositionally biased region" description="Basic and acidic residues" evidence="1">
    <location>
        <begin position="179"/>
        <end position="196"/>
    </location>
</feature>
<proteinExistence type="predicted"/>
<reference evidence="3" key="1">
    <citation type="submission" date="2021-01" db="EMBL/GenBank/DDBJ databases">
        <authorList>
            <person name="Kaushik A."/>
        </authorList>
    </citation>
    <scope>NUCLEOTIDE SEQUENCE</scope>
    <source>
        <strain evidence="3">AG6-10EEA</strain>
    </source>
</reference>
<dbReference type="SUPFAM" id="SSF55729">
    <property type="entry name" value="Acyl-CoA N-acyltransferases (Nat)"/>
    <property type="match status" value="1"/>
</dbReference>
<dbReference type="EMBL" id="CAJMXA010004164">
    <property type="protein sequence ID" value="CAE6536218.1"/>
    <property type="molecule type" value="Genomic_DNA"/>
</dbReference>
<keyword evidence="2" id="KW-0732">Signal</keyword>
<name>A0A8H3DQH5_9AGAM</name>
<feature type="compositionally biased region" description="Acidic residues" evidence="1">
    <location>
        <begin position="205"/>
        <end position="217"/>
    </location>
</feature>
<sequence>MVLLTGFACLLFPASKQQSNGSITPESEKDRQGDTADISIALLPAAQKQGCGRFVVESLIKHAFDTLRIPRVTASTICPVQPCHSATIKKQVLYNAEQLCWIFEKFGFKFEGISRGAAMGIGVTKGEEPVWHDVHRLSMLHTDYFGKGRSYFLSNTLPFHEETPTRKVPQSPWESMMQRQEEERLDVESWDKKAQVETESVYDACENDDRDSDEEAVLDGGSGSDQDWDVPSDFDDWGK</sequence>
<evidence type="ECO:0000313" key="4">
    <source>
        <dbReference type="Proteomes" id="UP000663853"/>
    </source>
</evidence>